<dbReference type="InterPro" id="IPR028275">
    <property type="entry name" value="CLU_N"/>
</dbReference>
<comment type="caution">
    <text evidence="3">The sequence shown here is derived from an EMBL/GenBank/DDBJ whole genome shotgun (WGS) entry which is preliminary data.</text>
</comment>
<dbReference type="SUPFAM" id="SSF103107">
    <property type="entry name" value="Hypothetical protein c14orf129, hspc210"/>
    <property type="match status" value="1"/>
</dbReference>
<dbReference type="Proteomes" id="UP001221898">
    <property type="component" value="Unassembled WGS sequence"/>
</dbReference>
<feature type="non-terminal residue" evidence="3">
    <location>
        <position position="1"/>
    </location>
</feature>
<evidence type="ECO:0000313" key="3">
    <source>
        <dbReference type="EMBL" id="KAJ8414081.1"/>
    </source>
</evidence>
<reference evidence="3" key="1">
    <citation type="journal article" date="2023" name="Science">
        <title>Genome structures resolve the early diversification of teleost fishes.</title>
        <authorList>
            <person name="Parey E."/>
            <person name="Louis A."/>
            <person name="Montfort J."/>
            <person name="Bouchez O."/>
            <person name="Roques C."/>
            <person name="Iampietro C."/>
            <person name="Lluch J."/>
            <person name="Castinel A."/>
            <person name="Donnadieu C."/>
            <person name="Desvignes T."/>
            <person name="Floi Bucao C."/>
            <person name="Jouanno E."/>
            <person name="Wen M."/>
            <person name="Mejri S."/>
            <person name="Dirks R."/>
            <person name="Jansen H."/>
            <person name="Henkel C."/>
            <person name="Chen W.J."/>
            <person name="Zahm M."/>
            <person name="Cabau C."/>
            <person name="Klopp C."/>
            <person name="Thompson A.W."/>
            <person name="Robinson-Rechavi M."/>
            <person name="Braasch I."/>
            <person name="Lecointre G."/>
            <person name="Bobe J."/>
            <person name="Postlethwait J.H."/>
            <person name="Berthelot C."/>
            <person name="Roest Crollius H."/>
            <person name="Guiguen Y."/>
        </authorList>
    </citation>
    <scope>NUCLEOTIDE SEQUENCE</scope>
    <source>
        <strain evidence="3">NC1722</strain>
    </source>
</reference>
<dbReference type="InterPro" id="IPR027523">
    <property type="entry name" value="CLU_prot"/>
</dbReference>
<evidence type="ECO:0000259" key="2">
    <source>
        <dbReference type="PROSITE" id="PS51823"/>
    </source>
</evidence>
<protein>
    <recommendedName>
        <fullName evidence="2">Clu domain-containing protein</fullName>
    </recommendedName>
</protein>
<feature type="region of interest" description="Disordered" evidence="1">
    <location>
        <begin position="1"/>
        <end position="42"/>
    </location>
</feature>
<name>A0AAD7T5V2_9TELE</name>
<organism evidence="3 4">
    <name type="scientific">Aldrovandia affinis</name>
    <dbReference type="NCBI Taxonomy" id="143900"/>
    <lineage>
        <taxon>Eukaryota</taxon>
        <taxon>Metazoa</taxon>
        <taxon>Chordata</taxon>
        <taxon>Craniata</taxon>
        <taxon>Vertebrata</taxon>
        <taxon>Euteleostomi</taxon>
        <taxon>Actinopterygii</taxon>
        <taxon>Neopterygii</taxon>
        <taxon>Teleostei</taxon>
        <taxon>Notacanthiformes</taxon>
        <taxon>Halosauridae</taxon>
        <taxon>Aldrovandia</taxon>
    </lineage>
</organism>
<dbReference type="Pfam" id="PF15044">
    <property type="entry name" value="CLU_N"/>
    <property type="match status" value="1"/>
</dbReference>
<feature type="domain" description="Clu" evidence="2">
    <location>
        <begin position="333"/>
        <end position="431"/>
    </location>
</feature>
<feature type="region of interest" description="Disordered" evidence="1">
    <location>
        <begin position="143"/>
        <end position="194"/>
    </location>
</feature>
<dbReference type="PANTHER" id="PTHR12601">
    <property type="entry name" value="EUKARYOTIC TRANSLATION INITIATION FACTOR 3 SUBUNIT EIF-3"/>
    <property type="match status" value="1"/>
</dbReference>
<evidence type="ECO:0000256" key="1">
    <source>
        <dbReference type="SAM" id="MobiDB-lite"/>
    </source>
</evidence>
<dbReference type="Pfam" id="PF13236">
    <property type="entry name" value="CLU"/>
    <property type="match status" value="1"/>
</dbReference>
<dbReference type="PROSITE" id="PS51823">
    <property type="entry name" value="CLU"/>
    <property type="match status" value="1"/>
</dbReference>
<dbReference type="EMBL" id="JAINUG010000014">
    <property type="protein sequence ID" value="KAJ8414081.1"/>
    <property type="molecule type" value="Genomic_DNA"/>
</dbReference>
<dbReference type="GO" id="GO:0005737">
    <property type="term" value="C:cytoplasm"/>
    <property type="evidence" value="ECO:0007669"/>
    <property type="project" value="TreeGrafter"/>
</dbReference>
<dbReference type="InterPro" id="IPR023231">
    <property type="entry name" value="GSKIP_dom_sf"/>
</dbReference>
<sequence>MKDMVKRGGGGGGDLPAKDIAQPTNGKRAVNGAVGTKEEPGRLEDASFPVKIQGAGIEPFELEVHGFWLVQDTIMTVLAREEVSPRTCLSLSFSGITLDPLSELQAVKGLKAGATLRLVEEPYMPRTARAHLARLQEVLRAPRPQDALREGHSPSLLDTLCPAHSPEPSLSVSSGRGMKRSVSDSKPEPLEGPPPEYILPGSQDRPLLPLLPNNTHIEAPSLLLDLSLSCWNPPPGPRKLQGDFLYITACTLEGRSCDITSSPRGFYLNRSTLEVFDPRPATTHQISHCLTDLLSQISPGFKMGLTVLRTRPQPAPLEAMPTPYRTLSWLGPPSTVRSHRNPFSSRLGLEEHLGSQAPDWNDELQSARDRPQGSVEERLQRDRALLQVNSAFVWAAAQGAEYVIDGCVAPINGGTEDLAFLWGGLFLSRGG</sequence>
<dbReference type="AlphaFoldDB" id="A0AAD7T5V2"/>
<gene>
    <name evidence="3" type="ORF">AAFF_G00066790</name>
</gene>
<dbReference type="GO" id="GO:0048312">
    <property type="term" value="P:intracellular distribution of mitochondria"/>
    <property type="evidence" value="ECO:0007669"/>
    <property type="project" value="TreeGrafter"/>
</dbReference>
<keyword evidence="4" id="KW-1185">Reference proteome</keyword>
<evidence type="ECO:0000313" key="4">
    <source>
        <dbReference type="Proteomes" id="UP001221898"/>
    </source>
</evidence>
<dbReference type="GO" id="GO:0003729">
    <property type="term" value="F:mRNA binding"/>
    <property type="evidence" value="ECO:0007669"/>
    <property type="project" value="TreeGrafter"/>
</dbReference>
<proteinExistence type="predicted"/>
<dbReference type="InterPro" id="IPR025697">
    <property type="entry name" value="CLU_dom"/>
</dbReference>
<dbReference type="PANTHER" id="PTHR12601:SF41">
    <property type="entry name" value="CLUSTERED MITOCHONDRIA PROTEIN HOMOLOG"/>
    <property type="match status" value="1"/>
</dbReference>
<accession>A0AAD7T5V2</accession>